<proteinExistence type="predicted"/>
<gene>
    <name evidence="1" type="ORF">IHE45_05G153700</name>
</gene>
<dbReference type="Proteomes" id="UP000827976">
    <property type="component" value="Chromosome 5"/>
</dbReference>
<reference evidence="2" key="1">
    <citation type="journal article" date="2022" name="Nat. Commun.">
        <title>Chromosome evolution and the genetic basis of agronomically important traits in greater yam.</title>
        <authorList>
            <person name="Bredeson J.V."/>
            <person name="Lyons J.B."/>
            <person name="Oniyinde I.O."/>
            <person name="Okereke N.R."/>
            <person name="Kolade O."/>
            <person name="Nnabue I."/>
            <person name="Nwadili C.O."/>
            <person name="Hribova E."/>
            <person name="Parker M."/>
            <person name="Nwogha J."/>
            <person name="Shu S."/>
            <person name="Carlson J."/>
            <person name="Kariba R."/>
            <person name="Muthemba S."/>
            <person name="Knop K."/>
            <person name="Barton G.J."/>
            <person name="Sherwood A.V."/>
            <person name="Lopez-Montes A."/>
            <person name="Asiedu R."/>
            <person name="Jamnadass R."/>
            <person name="Muchugi A."/>
            <person name="Goodstein D."/>
            <person name="Egesi C.N."/>
            <person name="Featherston J."/>
            <person name="Asfaw A."/>
            <person name="Simpson G.G."/>
            <person name="Dolezel J."/>
            <person name="Hendre P.S."/>
            <person name="Van Deynze A."/>
            <person name="Kumar P.L."/>
            <person name="Obidiegwu J.E."/>
            <person name="Bhattacharjee R."/>
            <person name="Rokhsar D.S."/>
        </authorList>
    </citation>
    <scope>NUCLEOTIDE SEQUENCE [LARGE SCALE GENOMIC DNA]</scope>
    <source>
        <strain evidence="2">cv. TDa95/00328</strain>
    </source>
</reference>
<name>A0ACB7W638_DIOAL</name>
<dbReference type="EMBL" id="CM037015">
    <property type="protein sequence ID" value="KAH7682972.1"/>
    <property type="molecule type" value="Genomic_DNA"/>
</dbReference>
<accession>A0ACB7W638</accession>
<protein>
    <submittedName>
        <fullName evidence="1">Uncharacterized protein</fullName>
    </submittedName>
</protein>
<comment type="caution">
    <text evidence="1">The sequence shown here is derived from an EMBL/GenBank/DDBJ whole genome shotgun (WGS) entry which is preliminary data.</text>
</comment>
<evidence type="ECO:0000313" key="1">
    <source>
        <dbReference type="EMBL" id="KAH7682972.1"/>
    </source>
</evidence>
<organism evidence="1 2">
    <name type="scientific">Dioscorea alata</name>
    <name type="common">Purple yam</name>
    <dbReference type="NCBI Taxonomy" id="55571"/>
    <lineage>
        <taxon>Eukaryota</taxon>
        <taxon>Viridiplantae</taxon>
        <taxon>Streptophyta</taxon>
        <taxon>Embryophyta</taxon>
        <taxon>Tracheophyta</taxon>
        <taxon>Spermatophyta</taxon>
        <taxon>Magnoliopsida</taxon>
        <taxon>Liliopsida</taxon>
        <taxon>Dioscoreales</taxon>
        <taxon>Dioscoreaceae</taxon>
        <taxon>Dioscorea</taxon>
    </lineage>
</organism>
<keyword evidence="2" id="KW-1185">Reference proteome</keyword>
<evidence type="ECO:0000313" key="2">
    <source>
        <dbReference type="Proteomes" id="UP000827976"/>
    </source>
</evidence>
<sequence length="374" mass="40633">MEEASSSPERSAPKLGLLCRGWRIGKKLAVAGAAVTTAPLLVPPLLVLSTVGLVCAVPVCVYLAAFAATERVMTSLLPIPSDEEPVESKIGIEPLDMVYACVVKEKGRMDDDDDVRGGVGEERSLMDVERESLIENEKGEVVVLMAEEKKSEQVELGEKSGDGDGKGLVDVAVQIENPLPNVSEKDERKQDEDGEKSAMNNGKEEDDLSMVEHASMVENANGGVIVIVKELKIEKDEFLNAPEIEKALPTSQISVAPVDQESSEYASAVEDQSSETADSEIRISTELVTVLSVDQTQAMDKDEGKFNEEKIWEEIYALRTITGYQGALHMSCVEELTALYIFAGVEPPAYVKDSPKLKEVNDMLLFLKSVIGVK</sequence>